<dbReference type="Proteomes" id="UP000481153">
    <property type="component" value="Unassembled WGS sequence"/>
</dbReference>
<evidence type="ECO:0000313" key="2">
    <source>
        <dbReference type="Proteomes" id="UP000481153"/>
    </source>
</evidence>
<dbReference type="InterPro" id="IPR023214">
    <property type="entry name" value="HAD_sf"/>
</dbReference>
<keyword evidence="2" id="KW-1185">Reference proteome</keyword>
<dbReference type="InterPro" id="IPR006549">
    <property type="entry name" value="HAD-SF_hydro_IIIA"/>
</dbReference>
<dbReference type="NCBIfam" id="TIGR01668">
    <property type="entry name" value="YqeG_hyp_ppase"/>
    <property type="match status" value="1"/>
</dbReference>
<dbReference type="InterPro" id="IPR010021">
    <property type="entry name" value="PGPP1/Gep4"/>
</dbReference>
<dbReference type="NCBIfam" id="TIGR01662">
    <property type="entry name" value="HAD-SF-IIIA"/>
    <property type="match status" value="1"/>
</dbReference>
<dbReference type="PANTHER" id="PTHR19288:SF25">
    <property type="entry name" value="PHOSPHATIDYLGLYCEROPHOSPHATASE GEP4, MITOCHONDRIAL"/>
    <property type="match status" value="1"/>
</dbReference>
<protein>
    <submittedName>
        <fullName evidence="1">Uncharacterized protein</fullName>
    </submittedName>
</protein>
<evidence type="ECO:0000313" key="1">
    <source>
        <dbReference type="EMBL" id="KAF0736697.1"/>
    </source>
</evidence>
<name>A0A6G0X9C8_9STRA</name>
<gene>
    <name evidence="1" type="ORF">Ae201684_007144</name>
</gene>
<sequence>MVSFGHAVLRTPTLLVPHLSVKGTPSSSLFIDLKCVSPNVDLNEIPFAELHAMGFKGIVFDKDNTLTTPYAREIVPRIEDALRTSQRVFGHDRVVIFSNSAGSTDDAPHFQQAADMEQALDVRVLRHGVKKPQGVDEIQRDLDIPLHELVMIGDRYSTDILFGNSNGMFTIRTEQLSLEHESSLNLAMQRIEKTIYERLVALGYEPPHHPLYQKSK</sequence>
<dbReference type="Pfam" id="PF09419">
    <property type="entry name" value="PGP_phosphatase"/>
    <property type="match status" value="1"/>
</dbReference>
<reference evidence="1 2" key="1">
    <citation type="submission" date="2019-07" db="EMBL/GenBank/DDBJ databases">
        <title>Genomics analysis of Aphanomyces spp. identifies a new class of oomycete effector associated with host adaptation.</title>
        <authorList>
            <person name="Gaulin E."/>
        </authorList>
    </citation>
    <scope>NUCLEOTIDE SEQUENCE [LARGE SCALE GENOMIC DNA]</scope>
    <source>
        <strain evidence="1 2">ATCC 201684</strain>
    </source>
</reference>
<dbReference type="SUPFAM" id="SSF56784">
    <property type="entry name" value="HAD-like"/>
    <property type="match status" value="1"/>
</dbReference>
<dbReference type="EMBL" id="VJMJ01000088">
    <property type="protein sequence ID" value="KAF0736697.1"/>
    <property type="molecule type" value="Genomic_DNA"/>
</dbReference>
<dbReference type="GO" id="GO:0005737">
    <property type="term" value="C:cytoplasm"/>
    <property type="evidence" value="ECO:0007669"/>
    <property type="project" value="TreeGrafter"/>
</dbReference>
<dbReference type="VEuPathDB" id="FungiDB:AeMF1_016946"/>
<dbReference type="PANTHER" id="PTHR19288">
    <property type="entry name" value="4-NITROPHENYLPHOSPHATASE-RELATED"/>
    <property type="match status" value="1"/>
</dbReference>
<dbReference type="Gene3D" id="3.40.50.1000">
    <property type="entry name" value="HAD superfamily/HAD-like"/>
    <property type="match status" value="1"/>
</dbReference>
<organism evidence="1 2">
    <name type="scientific">Aphanomyces euteiches</name>
    <dbReference type="NCBI Taxonomy" id="100861"/>
    <lineage>
        <taxon>Eukaryota</taxon>
        <taxon>Sar</taxon>
        <taxon>Stramenopiles</taxon>
        <taxon>Oomycota</taxon>
        <taxon>Saprolegniomycetes</taxon>
        <taxon>Saprolegniales</taxon>
        <taxon>Verrucalvaceae</taxon>
        <taxon>Aphanomyces</taxon>
    </lineage>
</organism>
<accession>A0A6G0X9C8</accession>
<dbReference type="AlphaFoldDB" id="A0A6G0X9C8"/>
<dbReference type="GO" id="GO:0008962">
    <property type="term" value="F:phosphatidylglycerophosphatase activity"/>
    <property type="evidence" value="ECO:0007669"/>
    <property type="project" value="InterPro"/>
</dbReference>
<comment type="caution">
    <text evidence="1">The sequence shown here is derived from an EMBL/GenBank/DDBJ whole genome shotgun (WGS) entry which is preliminary data.</text>
</comment>
<dbReference type="FunFam" id="3.40.50.1000:FF:000387">
    <property type="entry name" value="Predicted protein"/>
    <property type="match status" value="1"/>
</dbReference>
<proteinExistence type="predicted"/>
<dbReference type="InterPro" id="IPR036412">
    <property type="entry name" value="HAD-like_sf"/>
</dbReference>
<dbReference type="InterPro" id="IPR027706">
    <property type="entry name" value="PGP_Pase"/>
</dbReference>